<dbReference type="AlphaFoldDB" id="A0A1T5LVK9"/>
<name>A0A1T5LVK9_9GAMM</name>
<keyword evidence="2" id="KW-1185">Reference proteome</keyword>
<proteinExistence type="predicted"/>
<accession>A0A1T5LVK9</accession>
<protein>
    <submittedName>
        <fullName evidence="1">Uncharacterized protein</fullName>
    </submittedName>
</protein>
<organism evidence="1 2">
    <name type="scientific">Pseudoxanthomonas indica</name>
    <dbReference type="NCBI Taxonomy" id="428993"/>
    <lineage>
        <taxon>Bacteria</taxon>
        <taxon>Pseudomonadati</taxon>
        <taxon>Pseudomonadota</taxon>
        <taxon>Gammaproteobacteria</taxon>
        <taxon>Lysobacterales</taxon>
        <taxon>Lysobacteraceae</taxon>
        <taxon>Pseudoxanthomonas</taxon>
    </lineage>
</organism>
<evidence type="ECO:0000313" key="2">
    <source>
        <dbReference type="Proteomes" id="UP000190341"/>
    </source>
</evidence>
<evidence type="ECO:0000313" key="1">
    <source>
        <dbReference type="EMBL" id="SKC80040.1"/>
    </source>
</evidence>
<dbReference type="STRING" id="428993.SAMN06296058_3190"/>
<reference evidence="1 2" key="1">
    <citation type="submission" date="2017-02" db="EMBL/GenBank/DDBJ databases">
        <authorList>
            <person name="Peterson S.W."/>
        </authorList>
    </citation>
    <scope>NUCLEOTIDE SEQUENCE [LARGE SCALE GENOMIC DNA]</scope>
    <source>
        <strain evidence="1 2">P15</strain>
    </source>
</reference>
<dbReference type="EMBL" id="FUZV01000002">
    <property type="protein sequence ID" value="SKC80040.1"/>
    <property type="molecule type" value="Genomic_DNA"/>
</dbReference>
<sequence length="162" mass="18254">MLLLALSAPAQERVVQMENVRLDYAQVLNVEPVYQTLRANRTEEVCDELPTLPTTTVHPTKEQSRWARFLDSVKGVFTSDDDEAKASNKPSGSAEPALINCRVVPVEREFRRPIAYDVDYVYKGTKYRSRLAEDPGNRLRIRISVMPYVPGAMPAETTAETP</sequence>
<gene>
    <name evidence="1" type="ORF">SAMN06296058_3190</name>
</gene>
<dbReference type="Proteomes" id="UP000190341">
    <property type="component" value="Unassembled WGS sequence"/>
</dbReference>